<evidence type="ECO:0000313" key="6">
    <source>
        <dbReference type="Proteomes" id="UP000324611"/>
    </source>
</evidence>
<dbReference type="PANTHER" id="PTHR43619:SF2">
    <property type="entry name" value="S-ADENOSYL-L-METHIONINE-DEPENDENT METHYLTRANSFERASES SUPERFAMILY PROTEIN"/>
    <property type="match status" value="1"/>
</dbReference>
<keyword evidence="6" id="KW-1185">Reference proteome</keyword>
<dbReference type="GO" id="GO:0008168">
    <property type="term" value="F:methyltransferase activity"/>
    <property type="evidence" value="ECO:0007669"/>
    <property type="project" value="UniProtKB-UniRule"/>
</dbReference>
<dbReference type="PANTHER" id="PTHR43619">
    <property type="entry name" value="S-ADENOSYL-L-METHIONINE-DEPENDENT METHYLTRANSFERASE YKTD-RELATED"/>
    <property type="match status" value="1"/>
</dbReference>
<sequence length="275" mass="30876">MKTSSRTAIGAATLRAAHQLMDAEPLLLKDDVILRLLEPEIIQHIREFPDLYRRPEAATMRTHVALRSRYTEDSLQQAFEKGVRQYMILGAGFDTFAYRQPAWAANLRIFEVDHPGSQAQKQQRLAETGIPLPDNLSFVPVDFERSSIPEALQQTNFNLQAPVFIGWLGVLTYLTMDAIDATLRFLGTLPAGSELVLTFSRQQSMEYFSSLANRAAAMGEPWITHFSPEELADKLHSHGFTSVSFLTTEKALPYFQGRTDGLMPPRRASLAHAII</sequence>
<dbReference type="Proteomes" id="UP000324611">
    <property type="component" value="Unassembled WGS sequence"/>
</dbReference>
<evidence type="ECO:0000256" key="4">
    <source>
        <dbReference type="RuleBase" id="RU362030"/>
    </source>
</evidence>
<dbReference type="GO" id="GO:0032259">
    <property type="term" value="P:methylation"/>
    <property type="evidence" value="ECO:0007669"/>
    <property type="project" value="UniProtKB-KW"/>
</dbReference>
<dbReference type="SUPFAM" id="SSF53335">
    <property type="entry name" value="S-adenosyl-L-methionine-dependent methyltransferases"/>
    <property type="match status" value="1"/>
</dbReference>
<evidence type="ECO:0000256" key="1">
    <source>
        <dbReference type="ARBA" id="ARBA00008138"/>
    </source>
</evidence>
<dbReference type="Pfam" id="PF04072">
    <property type="entry name" value="LCM"/>
    <property type="match status" value="1"/>
</dbReference>
<evidence type="ECO:0000256" key="2">
    <source>
        <dbReference type="ARBA" id="ARBA00022603"/>
    </source>
</evidence>
<dbReference type="InterPro" id="IPR029063">
    <property type="entry name" value="SAM-dependent_MTases_sf"/>
</dbReference>
<comment type="caution">
    <text evidence="5">The sequence shown here is derived from an EMBL/GenBank/DDBJ whole genome shotgun (WGS) entry which is preliminary data.</text>
</comment>
<dbReference type="InterPro" id="IPR007213">
    <property type="entry name" value="Ppm1/Ppm2/Tcmp"/>
</dbReference>
<keyword evidence="3 5" id="KW-0808">Transferase</keyword>
<reference evidence="5 6" key="1">
    <citation type="submission" date="2019-09" db="EMBL/GenBank/DDBJ databases">
        <title>Chitinophaga ginsengihumi sp. nov., isolated from soil of ginseng rhizosphere.</title>
        <authorList>
            <person name="Lee J."/>
        </authorList>
    </citation>
    <scope>NUCLEOTIDE SEQUENCE [LARGE SCALE GENOMIC DNA]</scope>
    <source>
        <strain evidence="5 6">BN140078</strain>
    </source>
</reference>
<keyword evidence="4" id="KW-0949">S-adenosyl-L-methionine</keyword>
<dbReference type="EC" id="2.1.1.-" evidence="4"/>
<dbReference type="Gene3D" id="3.40.50.150">
    <property type="entry name" value="Vaccinia Virus protein VP39"/>
    <property type="match status" value="1"/>
</dbReference>
<accession>A0A5B2W1K3</accession>
<protein>
    <recommendedName>
        <fullName evidence="4">S-adenosyl-L-methionine-dependent methyltransferase</fullName>
        <ecNumber evidence="4">2.1.1.-</ecNumber>
    </recommendedName>
</protein>
<reference evidence="5 6" key="2">
    <citation type="submission" date="2019-09" db="EMBL/GenBank/DDBJ databases">
        <authorList>
            <person name="Jin C."/>
        </authorList>
    </citation>
    <scope>NUCLEOTIDE SEQUENCE [LARGE SCALE GENOMIC DNA]</scope>
    <source>
        <strain evidence="5 6">BN140078</strain>
    </source>
</reference>
<evidence type="ECO:0000256" key="3">
    <source>
        <dbReference type="ARBA" id="ARBA00022679"/>
    </source>
</evidence>
<evidence type="ECO:0000313" key="5">
    <source>
        <dbReference type="EMBL" id="KAA2244552.1"/>
    </source>
</evidence>
<dbReference type="InterPro" id="IPR011610">
    <property type="entry name" value="SAM_mthyl_Trfase_ML2640-like"/>
</dbReference>
<organism evidence="5 6">
    <name type="scientific">Chitinophaga agrisoli</name>
    <dbReference type="NCBI Taxonomy" id="2607653"/>
    <lineage>
        <taxon>Bacteria</taxon>
        <taxon>Pseudomonadati</taxon>
        <taxon>Bacteroidota</taxon>
        <taxon>Chitinophagia</taxon>
        <taxon>Chitinophagales</taxon>
        <taxon>Chitinophagaceae</taxon>
        <taxon>Chitinophaga</taxon>
    </lineage>
</organism>
<comment type="similarity">
    <text evidence="1 4">Belongs to the UPF0677 family.</text>
</comment>
<name>A0A5B2W1K3_9BACT</name>
<keyword evidence="2 4" id="KW-0489">Methyltransferase</keyword>
<gene>
    <name evidence="5" type="ORF">F0L74_00825</name>
</gene>
<dbReference type="EMBL" id="VUOC01000001">
    <property type="protein sequence ID" value="KAA2244552.1"/>
    <property type="molecule type" value="Genomic_DNA"/>
</dbReference>
<dbReference type="AlphaFoldDB" id="A0A5B2W1K3"/>
<proteinExistence type="inferred from homology"/>
<dbReference type="NCBIfam" id="TIGR00027">
    <property type="entry name" value="mthyl_TIGR00027"/>
    <property type="match status" value="1"/>
</dbReference>
<comment type="function">
    <text evidence="4">Exhibits S-adenosyl-L-methionine-dependent methyltransferase activity.</text>
</comment>
<dbReference type="RefSeq" id="WP_149835950.1">
    <property type="nucleotide sequence ID" value="NZ_VUOC01000001.1"/>
</dbReference>